<evidence type="ECO:0000313" key="2">
    <source>
        <dbReference type="Proteomes" id="UP001199795"/>
    </source>
</evidence>
<dbReference type="InterPro" id="IPR016181">
    <property type="entry name" value="Acyl_CoA_acyltransferase"/>
</dbReference>
<organism evidence="1 2">
    <name type="scientific">Wocania arenilitoris</name>
    <dbReference type="NCBI Taxonomy" id="2044858"/>
    <lineage>
        <taxon>Bacteria</taxon>
        <taxon>Pseudomonadati</taxon>
        <taxon>Bacteroidota</taxon>
        <taxon>Flavobacteriia</taxon>
        <taxon>Flavobacteriales</taxon>
        <taxon>Flavobacteriaceae</taxon>
        <taxon>Wocania</taxon>
    </lineage>
</organism>
<gene>
    <name evidence="1" type="ORF">L3X37_10090</name>
</gene>
<accession>A0AAE3JNI7</accession>
<dbReference type="RefSeq" id="WP_237240058.1">
    <property type="nucleotide sequence ID" value="NZ_JAKKDU010000011.1"/>
</dbReference>
<name>A0AAE3JNI7_9FLAO</name>
<dbReference type="Proteomes" id="UP001199795">
    <property type="component" value="Unassembled WGS sequence"/>
</dbReference>
<keyword evidence="2" id="KW-1185">Reference proteome</keyword>
<protein>
    <submittedName>
        <fullName evidence="1">GNAT family N-acetyltransferase</fullName>
    </submittedName>
</protein>
<dbReference type="AlphaFoldDB" id="A0AAE3JNI7"/>
<dbReference type="SUPFAM" id="SSF55729">
    <property type="entry name" value="Acyl-CoA N-acyltransferases (Nat)"/>
    <property type="match status" value="1"/>
</dbReference>
<dbReference type="EMBL" id="JAKKDU010000011">
    <property type="protein sequence ID" value="MCF7568716.1"/>
    <property type="molecule type" value="Genomic_DNA"/>
</dbReference>
<reference evidence="1" key="1">
    <citation type="submission" date="2022-01" db="EMBL/GenBank/DDBJ databases">
        <title>Draft genome sequence of Sabulilitoribacter arenilitoris KCTC 52401.</title>
        <authorList>
            <person name="Oh J.-S."/>
        </authorList>
    </citation>
    <scope>NUCLEOTIDE SEQUENCE</scope>
    <source>
        <strain evidence="1">HMF6543</strain>
    </source>
</reference>
<dbReference type="Gene3D" id="3.40.630.30">
    <property type="match status" value="1"/>
</dbReference>
<evidence type="ECO:0000313" key="1">
    <source>
        <dbReference type="EMBL" id="MCF7568716.1"/>
    </source>
</evidence>
<comment type="caution">
    <text evidence="1">The sequence shown here is derived from an EMBL/GenBank/DDBJ whole genome shotgun (WGS) entry which is preliminary data.</text>
</comment>
<proteinExistence type="predicted"/>
<sequence length="389" mass="45687">MIHYKLYTTVNKLPDSWDVLPNYDIFLKKAFLKTLESSSPSNITSYYLAVFNAKKLVGIAIIQRVEMYLDDIFRKTSSNIIKKSAKQLVSKIIKGNALIVGNLMHTGQHGIYFNSLEISQSEYLMQLEKALSHLTTKIKSEFNKKIRIIAFKDYFENDTIHESSEFFKVNNLYKVQVQPNMILAILDTWKTPENYIASFNKKYYRRYKTARKKATNIDCKELNEEFIKNNSDTIFKLYETVSDNAGVNSFKLHKKHFYKLKVNLGEKFKVFGFFLNEELVGFYTLILNDDVLETYFLGYNKDLQKKYQMYLNMLFNMAFFGIENNFKTIVYARTAMEIKSSIGAKPKTMHVYLKHTNNFIANTVLKCIVKYMNPIKKWEERHPFKADLI</sequence>